<feature type="compositionally biased region" description="Polar residues" evidence="1">
    <location>
        <begin position="226"/>
        <end position="252"/>
    </location>
</feature>
<name>A0AAV1CT73_OLDCO</name>
<proteinExistence type="predicted"/>
<dbReference type="Pfam" id="PF12043">
    <property type="entry name" value="DUF3527"/>
    <property type="match status" value="2"/>
</dbReference>
<organism evidence="2 3">
    <name type="scientific">Oldenlandia corymbosa var. corymbosa</name>
    <dbReference type="NCBI Taxonomy" id="529605"/>
    <lineage>
        <taxon>Eukaryota</taxon>
        <taxon>Viridiplantae</taxon>
        <taxon>Streptophyta</taxon>
        <taxon>Embryophyta</taxon>
        <taxon>Tracheophyta</taxon>
        <taxon>Spermatophyta</taxon>
        <taxon>Magnoliopsida</taxon>
        <taxon>eudicotyledons</taxon>
        <taxon>Gunneridae</taxon>
        <taxon>Pentapetalae</taxon>
        <taxon>asterids</taxon>
        <taxon>lamiids</taxon>
        <taxon>Gentianales</taxon>
        <taxon>Rubiaceae</taxon>
        <taxon>Rubioideae</taxon>
        <taxon>Spermacoceae</taxon>
        <taxon>Hedyotis-Oldenlandia complex</taxon>
        <taxon>Oldenlandia</taxon>
    </lineage>
</organism>
<feature type="compositionally biased region" description="Low complexity" evidence="1">
    <location>
        <begin position="316"/>
        <end position="325"/>
    </location>
</feature>
<feature type="compositionally biased region" description="Basic and acidic residues" evidence="1">
    <location>
        <begin position="256"/>
        <end position="270"/>
    </location>
</feature>
<reference evidence="2" key="1">
    <citation type="submission" date="2023-03" db="EMBL/GenBank/DDBJ databases">
        <authorList>
            <person name="Julca I."/>
        </authorList>
    </citation>
    <scope>NUCLEOTIDE SEQUENCE</scope>
</reference>
<dbReference type="Proteomes" id="UP001161247">
    <property type="component" value="Chromosome 3"/>
</dbReference>
<dbReference type="EMBL" id="OX459120">
    <property type="protein sequence ID" value="CAI9098343.1"/>
    <property type="molecule type" value="Genomic_DNA"/>
</dbReference>
<protein>
    <submittedName>
        <fullName evidence="2">OLC1v1034976C1</fullName>
    </submittedName>
</protein>
<dbReference type="PANTHER" id="PTHR31390:SF12">
    <property type="entry name" value="PUTATIVE (DUF3527)-RELATED"/>
    <property type="match status" value="1"/>
</dbReference>
<evidence type="ECO:0000313" key="3">
    <source>
        <dbReference type="Proteomes" id="UP001161247"/>
    </source>
</evidence>
<feature type="region of interest" description="Disordered" evidence="1">
    <location>
        <begin position="219"/>
        <end position="423"/>
    </location>
</feature>
<evidence type="ECO:0000256" key="1">
    <source>
        <dbReference type="SAM" id="MobiDB-lite"/>
    </source>
</evidence>
<evidence type="ECO:0000313" key="2">
    <source>
        <dbReference type="EMBL" id="CAI9098343.1"/>
    </source>
</evidence>
<dbReference type="PANTHER" id="PTHR31390">
    <property type="entry name" value="EXPRESSED PROTEIN"/>
    <property type="match status" value="1"/>
</dbReference>
<feature type="compositionally biased region" description="Basic and acidic residues" evidence="1">
    <location>
        <begin position="346"/>
        <end position="356"/>
    </location>
</feature>
<sequence length="942" mass="104231">MAFSETIRNPEPELGAFYSMSAEKTLSNEYSNPARIMGSRVESMRVSRQQPWTTSVKEKFFSHQGHKSSKFQDTCTISAPLGKAHADLQQNGMKQHADERQKVQVHPSTTGQKHQLSSKTKKDDELVKYMSNLPDYLQQAEKQKNVQVKALNFGVLDWKRLEKWKDGEHMPGRSRSKASSSGSSLYMESGKSALFQSSGGRKTSTDLQLKFSTEVRYSEDAKLTKGPQTVSQSKVSEQQKDFSMSVRSSTRNCPPAKHDKGKKKEADHIENTSLMSSVTLGKQHGKSRTAPDSNINAEPQNIVLLKPKGPSHRSSSHVSRSSASSDGHLAKDAKHRYSALSSSQEPRSRDFSHDIPHSCPLPPHRREKSTKPLPSDAKPKANPSHVDYPASADTSKEMNIDATLNPESRESSRRQVADRNRSRYRDFVSSQELHCRVLKSEIPHSCPLLDNVALSQGRESDYSSYPIPNDASLEPRLSNATCPESKSCNLDDSVSIESFNEMDLALGKQTSRRGRHPSPHRRFSFSFSRLSRSFSFKESSTSADVMSTHSENYELSAAIGDSSRDKVNASGRRRPSPFRRLIDPIWKPILSHHSTEAVQNKHATQSPEENFSFAMLHPNDIDKPLPSGTNQALGVEALMQLTVKNGVPFFKFVVDNRSDILAAALKQLPSAGKGDCSLTYSFYSVHEIKKKAGGWITHGSKSKNGGFGYNVVGQMKLSRSYISELNAVDCHEHDVVTESVLYDVNSADGDKGLLDFSPNREIAAIIQKDLVEELKDTAKNMTVILPGATHTLPSNSAPSSLIQRWKSGGLCDCGGWDVGCKLKILTDGYHGSSFSPEHVTLFIQGGNMRDQPIFSLVPVEDGMYSVEFNSSISLLEAFSICVAVLTNRKFAYIFDIKHMAESNLAVESNSGNDDEKKNEIRLQGELPAKFAAFPPSSPVGRI</sequence>
<feature type="compositionally biased region" description="Polar residues" evidence="1">
    <location>
        <begin position="271"/>
        <end position="280"/>
    </location>
</feature>
<keyword evidence="3" id="KW-1185">Reference proteome</keyword>
<feature type="compositionally biased region" description="Basic and acidic residues" evidence="1">
    <location>
        <begin position="407"/>
        <end position="423"/>
    </location>
</feature>
<dbReference type="AlphaFoldDB" id="A0AAV1CT73"/>
<gene>
    <name evidence="2" type="ORF">OLC1_LOCUS8576</name>
</gene>
<dbReference type="InterPro" id="IPR021916">
    <property type="entry name" value="DUF3527"/>
</dbReference>
<feature type="compositionally biased region" description="Polar residues" evidence="1">
    <location>
        <begin position="290"/>
        <end position="299"/>
    </location>
</feature>
<accession>A0AAV1CT73</accession>